<dbReference type="EMBL" id="PDJJ01000001">
    <property type="protein sequence ID" value="PFG42775.1"/>
    <property type="molecule type" value="Genomic_DNA"/>
</dbReference>
<dbReference type="GO" id="GO:0000028">
    <property type="term" value="P:ribosomal small subunit assembly"/>
    <property type="evidence" value="ECO:0007669"/>
    <property type="project" value="TreeGrafter"/>
</dbReference>
<dbReference type="HAMAP" id="MF_01077">
    <property type="entry name" value="RimP"/>
    <property type="match status" value="1"/>
</dbReference>
<evidence type="ECO:0000313" key="5">
    <source>
        <dbReference type="EMBL" id="PFG42775.1"/>
    </source>
</evidence>
<feature type="domain" description="Ribosome maturation factor RimP N-terminal" evidence="4">
    <location>
        <begin position="16"/>
        <end position="90"/>
    </location>
</feature>
<keyword evidence="2 3" id="KW-0690">Ribosome biogenesis</keyword>
<evidence type="ECO:0000256" key="3">
    <source>
        <dbReference type="HAMAP-Rule" id="MF_01077"/>
    </source>
</evidence>
<comment type="caution">
    <text evidence="5">The sequence shown here is derived from an EMBL/GenBank/DDBJ whole genome shotgun (WGS) entry which is preliminary data.</text>
</comment>
<comment type="function">
    <text evidence="3">Required for maturation of 30S ribosomal subunits.</text>
</comment>
<dbReference type="InterPro" id="IPR028989">
    <property type="entry name" value="RimP_N"/>
</dbReference>
<evidence type="ECO:0000259" key="4">
    <source>
        <dbReference type="Pfam" id="PF02576"/>
    </source>
</evidence>
<proteinExistence type="inferred from homology"/>
<dbReference type="SUPFAM" id="SSF75420">
    <property type="entry name" value="YhbC-like, N-terminal domain"/>
    <property type="match status" value="1"/>
</dbReference>
<dbReference type="RefSeq" id="WP_098463228.1">
    <property type="nucleotide sequence ID" value="NZ_PDJJ01000001.1"/>
</dbReference>
<dbReference type="Proteomes" id="UP000224130">
    <property type="component" value="Unassembled WGS sequence"/>
</dbReference>
<keyword evidence="6" id="KW-1185">Reference proteome</keyword>
<comment type="subcellular location">
    <subcellularLocation>
        <location evidence="3">Cytoplasm</location>
    </subcellularLocation>
</comment>
<dbReference type="PANTHER" id="PTHR33867:SF1">
    <property type="entry name" value="RIBOSOME MATURATION FACTOR RIMP"/>
    <property type="match status" value="1"/>
</dbReference>
<evidence type="ECO:0000313" key="6">
    <source>
        <dbReference type="Proteomes" id="UP000224130"/>
    </source>
</evidence>
<evidence type="ECO:0000256" key="2">
    <source>
        <dbReference type="ARBA" id="ARBA00022517"/>
    </source>
</evidence>
<comment type="similarity">
    <text evidence="3">Belongs to the RimP family.</text>
</comment>
<sequence length="172" mass="18249">MAAGRSAADERVRAAVAPAVDAAGLYLEDVRQVRTGSTTVVRVTVDLDEDVVGSLDSDTLGEVSKAVSAALDESDVVAGAYTLEVSTPGATRPLTEPRHFRRARTRLVRLVLDDGAAVEGRLVDVVDEADEPVAVLEDGTRVPVARVRKGKVEVELRRLEDEADDTADGEEG</sequence>
<reference evidence="5 6" key="1">
    <citation type="submission" date="2017-10" db="EMBL/GenBank/DDBJ databases">
        <title>Sequencing the genomes of 1000 actinobacteria strains.</title>
        <authorList>
            <person name="Klenk H.-P."/>
        </authorList>
    </citation>
    <scope>NUCLEOTIDE SEQUENCE [LARGE SCALE GENOMIC DNA]</scope>
    <source>
        <strain evidence="5 6">DSM 21863</strain>
    </source>
</reference>
<dbReference type="Pfam" id="PF02576">
    <property type="entry name" value="RimP_N"/>
    <property type="match status" value="1"/>
</dbReference>
<name>A0A2A9EX20_9MICO</name>
<accession>A0A2A9EX20</accession>
<dbReference type="PANTHER" id="PTHR33867">
    <property type="entry name" value="RIBOSOME MATURATION FACTOR RIMP"/>
    <property type="match status" value="1"/>
</dbReference>
<dbReference type="GO" id="GO:0005829">
    <property type="term" value="C:cytosol"/>
    <property type="evidence" value="ECO:0007669"/>
    <property type="project" value="TreeGrafter"/>
</dbReference>
<keyword evidence="1 3" id="KW-0963">Cytoplasm</keyword>
<dbReference type="InterPro" id="IPR003728">
    <property type="entry name" value="Ribosome_maturation_RimP"/>
</dbReference>
<protein>
    <recommendedName>
        <fullName evidence="3">Ribosome maturation factor RimP</fullName>
    </recommendedName>
</protein>
<dbReference type="AlphaFoldDB" id="A0A2A9EX20"/>
<dbReference type="InterPro" id="IPR035956">
    <property type="entry name" value="RimP_N_sf"/>
</dbReference>
<evidence type="ECO:0000256" key="1">
    <source>
        <dbReference type="ARBA" id="ARBA00022490"/>
    </source>
</evidence>
<dbReference type="Gene3D" id="3.30.300.70">
    <property type="entry name" value="RimP-like superfamily, N-terminal"/>
    <property type="match status" value="1"/>
</dbReference>
<organism evidence="5 6">
    <name type="scientific">Isoptericola jiangsuensis</name>
    <dbReference type="NCBI Taxonomy" id="548579"/>
    <lineage>
        <taxon>Bacteria</taxon>
        <taxon>Bacillati</taxon>
        <taxon>Actinomycetota</taxon>
        <taxon>Actinomycetes</taxon>
        <taxon>Micrococcales</taxon>
        <taxon>Promicromonosporaceae</taxon>
        <taxon>Isoptericola</taxon>
    </lineage>
</organism>
<dbReference type="GO" id="GO:0006412">
    <property type="term" value="P:translation"/>
    <property type="evidence" value="ECO:0007669"/>
    <property type="project" value="TreeGrafter"/>
</dbReference>
<gene>
    <name evidence="3" type="primary">rimP</name>
    <name evidence="5" type="ORF">ATJ88_1446</name>
</gene>
<dbReference type="OrthoDB" id="9805006at2"/>